<sequence>MNETFKRVWDGLTHSNKIKLLSASEKDHREVAAKQIEIDIEISTLKEKEKNLKWKLLLSDVSLMDV</sequence>
<gene>
    <name evidence="1" type="ORF">OUZ56_031854</name>
</gene>
<dbReference type="Proteomes" id="UP001234178">
    <property type="component" value="Unassembled WGS sequence"/>
</dbReference>
<proteinExistence type="predicted"/>
<evidence type="ECO:0000313" key="2">
    <source>
        <dbReference type="Proteomes" id="UP001234178"/>
    </source>
</evidence>
<name>A0ABQ9ZVG4_9CRUS</name>
<evidence type="ECO:0000313" key="1">
    <source>
        <dbReference type="EMBL" id="KAK4016889.1"/>
    </source>
</evidence>
<keyword evidence="2" id="KW-1185">Reference proteome</keyword>
<dbReference type="EMBL" id="JAOYFB010000005">
    <property type="protein sequence ID" value="KAK4016889.1"/>
    <property type="molecule type" value="Genomic_DNA"/>
</dbReference>
<comment type="caution">
    <text evidence="1">The sequence shown here is derived from an EMBL/GenBank/DDBJ whole genome shotgun (WGS) entry which is preliminary data.</text>
</comment>
<accession>A0ABQ9ZVG4</accession>
<organism evidence="1 2">
    <name type="scientific">Daphnia magna</name>
    <dbReference type="NCBI Taxonomy" id="35525"/>
    <lineage>
        <taxon>Eukaryota</taxon>
        <taxon>Metazoa</taxon>
        <taxon>Ecdysozoa</taxon>
        <taxon>Arthropoda</taxon>
        <taxon>Crustacea</taxon>
        <taxon>Branchiopoda</taxon>
        <taxon>Diplostraca</taxon>
        <taxon>Cladocera</taxon>
        <taxon>Anomopoda</taxon>
        <taxon>Daphniidae</taxon>
        <taxon>Daphnia</taxon>
    </lineage>
</organism>
<reference evidence="1 2" key="1">
    <citation type="journal article" date="2023" name="Nucleic Acids Res.">
        <title>The hologenome of Daphnia magna reveals possible DNA methylation and microbiome-mediated evolution of the host genome.</title>
        <authorList>
            <person name="Chaturvedi A."/>
            <person name="Li X."/>
            <person name="Dhandapani V."/>
            <person name="Marshall H."/>
            <person name="Kissane S."/>
            <person name="Cuenca-Cambronero M."/>
            <person name="Asole G."/>
            <person name="Calvet F."/>
            <person name="Ruiz-Romero M."/>
            <person name="Marangio P."/>
            <person name="Guigo R."/>
            <person name="Rago D."/>
            <person name="Mirbahai L."/>
            <person name="Eastwood N."/>
            <person name="Colbourne J.K."/>
            <person name="Zhou J."/>
            <person name="Mallon E."/>
            <person name="Orsini L."/>
        </authorList>
    </citation>
    <scope>NUCLEOTIDE SEQUENCE [LARGE SCALE GENOMIC DNA]</scope>
    <source>
        <strain evidence="1">LRV0_1</strain>
    </source>
</reference>
<protein>
    <submittedName>
        <fullName evidence="1">Uncharacterized protein</fullName>
    </submittedName>
</protein>